<dbReference type="RefSeq" id="WP_157171636.1">
    <property type="nucleotide sequence ID" value="NZ_CAWPHS010000011.1"/>
</dbReference>
<protein>
    <submittedName>
        <fullName evidence="1">Uncharacterized protein</fullName>
    </submittedName>
</protein>
<sequence length="290" mass="31219">MDSPDVLVVDGGHLTAKWPFLGDRLREELVSRDLTVMWESLLAGRCLREVAGIAEIPALVLLDVEPGAEDIAAMPELAVVAGVIGRGPVVASQLAARGIPYVDGSRGHSYSRAEMAVALTLSSLRQIPGWHVKVAVEGPAAWPRPSWQCSDHLGYVNGTLRGKHVVVAGLDPVGTHVAHLCSAFGAVVSAADPAAEDVDFLVCDVQRVAIDETPRLQTSSWWPLVRRSYGCPRAWSTAWRQAHWWSPSTAPGSTWPRCAPASCATSWHGPPTYTRTHLSLWTIRSSAATT</sequence>
<reference evidence="1 2" key="1">
    <citation type="submission" date="2020-04" db="EMBL/GenBank/DDBJ databases">
        <title>MicrobeNet Type strains.</title>
        <authorList>
            <person name="Nicholson A.C."/>
        </authorList>
    </citation>
    <scope>NUCLEOTIDE SEQUENCE [LARGE SCALE GENOMIC DNA]</scope>
    <source>
        <strain evidence="1 2">DSM 44445</strain>
    </source>
</reference>
<dbReference type="Gene3D" id="3.40.50.720">
    <property type="entry name" value="NAD(P)-binding Rossmann-like Domain"/>
    <property type="match status" value="2"/>
</dbReference>
<comment type="caution">
    <text evidence="1">The sequence shown here is derived from an EMBL/GenBank/DDBJ whole genome shotgun (WGS) entry which is preliminary data.</text>
</comment>
<keyword evidence="2" id="KW-1185">Reference proteome</keyword>
<organism evidence="1 2">
    <name type="scientific">Nocardia veterana</name>
    <dbReference type="NCBI Taxonomy" id="132249"/>
    <lineage>
        <taxon>Bacteria</taxon>
        <taxon>Bacillati</taxon>
        <taxon>Actinomycetota</taxon>
        <taxon>Actinomycetes</taxon>
        <taxon>Mycobacteriales</taxon>
        <taxon>Nocardiaceae</taxon>
        <taxon>Nocardia</taxon>
    </lineage>
</organism>
<proteinExistence type="predicted"/>
<gene>
    <name evidence="1" type="ORF">HGA07_18025</name>
</gene>
<dbReference type="InterPro" id="IPR036291">
    <property type="entry name" value="NAD(P)-bd_dom_sf"/>
</dbReference>
<name>A0A7X6M1C8_9NOCA</name>
<dbReference type="EMBL" id="JAAXPE010000019">
    <property type="protein sequence ID" value="NKY87522.1"/>
    <property type="molecule type" value="Genomic_DNA"/>
</dbReference>
<evidence type="ECO:0000313" key="1">
    <source>
        <dbReference type="EMBL" id="NKY87522.1"/>
    </source>
</evidence>
<evidence type="ECO:0000313" key="2">
    <source>
        <dbReference type="Proteomes" id="UP000523447"/>
    </source>
</evidence>
<dbReference type="Proteomes" id="UP000523447">
    <property type="component" value="Unassembled WGS sequence"/>
</dbReference>
<accession>A0A7X6M1C8</accession>
<dbReference type="SUPFAM" id="SSF51735">
    <property type="entry name" value="NAD(P)-binding Rossmann-fold domains"/>
    <property type="match status" value="1"/>
</dbReference>
<dbReference type="AlphaFoldDB" id="A0A7X6M1C8"/>